<dbReference type="CDD" id="cd09020">
    <property type="entry name" value="D-hex-6-P-epi_like"/>
    <property type="match status" value="1"/>
</dbReference>
<protein>
    <recommendedName>
        <fullName evidence="3">glucose-6-phosphate 1-epimerase</fullName>
        <ecNumber evidence="3">5.1.3.15</ecNumber>
    </recommendedName>
</protein>
<gene>
    <name evidence="7" type="ORF">PDM29_06920</name>
</gene>
<dbReference type="InterPro" id="IPR002477">
    <property type="entry name" value="Peptidoglycan-bd-like"/>
</dbReference>
<dbReference type="SUPFAM" id="SSF47090">
    <property type="entry name" value="PGBD-like"/>
    <property type="match status" value="1"/>
</dbReference>
<comment type="similarity">
    <text evidence="2">Belongs to the glucose-6-phosphate 1-epimerase family.</text>
</comment>
<feature type="chain" id="PRO_5046409196" description="glucose-6-phosphate 1-epimerase" evidence="4">
    <location>
        <begin position="27"/>
        <end position="731"/>
    </location>
</feature>
<dbReference type="InterPro" id="IPR036365">
    <property type="entry name" value="PGBD-like_sf"/>
</dbReference>
<dbReference type="PANTHER" id="PTHR30163:SF10">
    <property type="entry name" value="TRANSGLYCOLASE-RELATED"/>
    <property type="match status" value="1"/>
</dbReference>
<dbReference type="InterPro" id="IPR011970">
    <property type="entry name" value="MltB_2"/>
</dbReference>
<dbReference type="Gene3D" id="2.70.98.10">
    <property type="match status" value="1"/>
</dbReference>
<dbReference type="Proteomes" id="UP001302072">
    <property type="component" value="Chromosome"/>
</dbReference>
<dbReference type="InterPro" id="IPR043426">
    <property type="entry name" value="MltB-like"/>
</dbReference>
<dbReference type="CDD" id="cd13399">
    <property type="entry name" value="Slt35-like"/>
    <property type="match status" value="1"/>
</dbReference>
<dbReference type="InterPro" id="IPR011013">
    <property type="entry name" value="Gal_mutarotase_sf_dom"/>
</dbReference>
<evidence type="ECO:0000256" key="1">
    <source>
        <dbReference type="ARBA" id="ARBA00001096"/>
    </source>
</evidence>
<dbReference type="Pfam" id="PF13406">
    <property type="entry name" value="SLT_2"/>
    <property type="match status" value="1"/>
</dbReference>
<dbReference type="InterPro" id="IPR025532">
    <property type="entry name" value="G6P_1-epimerase"/>
</dbReference>
<dbReference type="InterPro" id="IPR023346">
    <property type="entry name" value="Lysozyme-like_dom_sf"/>
</dbReference>
<evidence type="ECO:0000256" key="2">
    <source>
        <dbReference type="ARBA" id="ARBA00005866"/>
    </source>
</evidence>
<comment type="catalytic activity">
    <reaction evidence="1">
        <text>alpha-D-glucose 6-phosphate = beta-D-glucose 6-phosphate</text>
        <dbReference type="Rhea" id="RHEA:16249"/>
        <dbReference type="ChEBI" id="CHEBI:58225"/>
        <dbReference type="ChEBI" id="CHEBI:58247"/>
        <dbReference type="EC" id="5.1.3.15"/>
    </reaction>
</comment>
<dbReference type="EC" id="5.1.3.15" evidence="3"/>
<evidence type="ECO:0000256" key="4">
    <source>
        <dbReference type="SAM" id="SignalP"/>
    </source>
</evidence>
<evidence type="ECO:0000313" key="8">
    <source>
        <dbReference type="Proteomes" id="UP001302072"/>
    </source>
</evidence>
<dbReference type="Gene3D" id="1.10.8.350">
    <property type="entry name" value="Bacterial muramidase"/>
    <property type="match status" value="1"/>
</dbReference>
<dbReference type="NCBIfam" id="TIGR02283">
    <property type="entry name" value="MltB_2"/>
    <property type="match status" value="1"/>
</dbReference>
<name>A0ABY9YSU7_9GAMM</name>
<evidence type="ECO:0000259" key="5">
    <source>
        <dbReference type="Pfam" id="PF01471"/>
    </source>
</evidence>
<dbReference type="SUPFAM" id="SSF53955">
    <property type="entry name" value="Lysozyme-like"/>
    <property type="match status" value="1"/>
</dbReference>
<sequence>MLSFRLSPVWSAVAAALIGSPVVALAQSADPAFDRCLAGIQTQALKQGISAEGFTRLTAGLTPDLSVLPLLDAQPEFTTPLWDYLAALVDSQRVDDGRARLAQHRDLLATVSTQYGVDPATIVAVWGVESDYGRVFGKRPLLQSLATLACNGRRQPFFRGELLSLLKLLDAGELSADGLTGSWAGAFGHTQFMPSTYARTAVDGDGDGRRDLVASIPDALASTANYLKRAGWRTGQPWGMEVTIPAGFNAALAGRTQRKPLADWRALGIVPVGGGTLAPAGLPADANAALLLPTGPKGPAWLVFRNYDAIYAYNAAESYALAIATLADRLRGGTGTVAAWPTDDPGIGRTERRELQTLLLARGHDIGTADGMIGTASRRAIQAEQQRLGLTPADGRAGQRILTALRTAPPLPAATSAMSESTVFTVPPNRARLLQSPAGPSAALPKLEGLTLGSVQGFPAWKVETPFASAAISVFGGQLLSYVPKGGQDVMWLSPTAQALPTPIRGGTPVCWPYFGRQGQGNDVPSHGFVRDLPWTLQQARREADGTVVLTLAPPALESLDLQLSMQLRIGRTLEQQLITRNTGSQPISFTQALHNYFKVSDATQVSVSGLDGLTYLDKFENYATPRSQQGDWSLRDPRDPGRSDRIYTQAGGRYVLKDPGLKRSIAITTQGSRTLVAWNPGEAGAAKMADVGKGWRDYVCLEAANAGPDVVTLAPGAQHVLQQTFSVAPL</sequence>
<accession>A0ABY9YSU7</accession>
<reference evidence="7 8" key="1">
    <citation type="submission" date="2022-12" db="EMBL/GenBank/DDBJ databases">
        <title>Two new species, Stenotrophomonas aracearum and Stenotrophomonas oahuensis, isolated from Anthurium (Araceae family) in Hawaii.</title>
        <authorList>
            <person name="Chunag S.C."/>
            <person name="Dobhal S."/>
            <person name="Alvarez A."/>
            <person name="Arif M."/>
        </authorList>
    </citation>
    <scope>NUCLEOTIDE SEQUENCE [LARGE SCALE GENOMIC DNA]</scope>
    <source>
        <strain evidence="7 8">A5586</strain>
    </source>
</reference>
<dbReference type="InterPro" id="IPR008183">
    <property type="entry name" value="Aldose_1/G6P_1-epimerase"/>
</dbReference>
<dbReference type="Pfam" id="PF01263">
    <property type="entry name" value="Aldose_epim"/>
    <property type="match status" value="1"/>
</dbReference>
<evidence type="ECO:0000256" key="3">
    <source>
        <dbReference type="ARBA" id="ARBA00012083"/>
    </source>
</evidence>
<dbReference type="SUPFAM" id="SSF74650">
    <property type="entry name" value="Galactose mutarotase-like"/>
    <property type="match status" value="1"/>
</dbReference>
<dbReference type="InterPro" id="IPR036366">
    <property type="entry name" value="PGBDSf"/>
</dbReference>
<feature type="domain" description="Transglycosylase SLT" evidence="6">
    <location>
        <begin position="33"/>
        <end position="328"/>
    </location>
</feature>
<evidence type="ECO:0000313" key="7">
    <source>
        <dbReference type="EMBL" id="WNH54004.1"/>
    </source>
</evidence>
<evidence type="ECO:0000259" key="6">
    <source>
        <dbReference type="Pfam" id="PF13406"/>
    </source>
</evidence>
<dbReference type="Pfam" id="PF01471">
    <property type="entry name" value="PG_binding_1"/>
    <property type="match status" value="1"/>
</dbReference>
<dbReference type="PANTHER" id="PTHR30163">
    <property type="entry name" value="MEMBRANE-BOUND LYTIC MUREIN TRANSGLYCOSYLASE B"/>
    <property type="match status" value="1"/>
</dbReference>
<dbReference type="InterPro" id="IPR031304">
    <property type="entry name" value="SLT_2"/>
</dbReference>
<organism evidence="7 8">
    <name type="scientific">Stenotrophomonas oahuensis</name>
    <dbReference type="NCBI Taxonomy" id="3003271"/>
    <lineage>
        <taxon>Bacteria</taxon>
        <taxon>Pseudomonadati</taxon>
        <taxon>Pseudomonadota</taxon>
        <taxon>Gammaproteobacteria</taxon>
        <taxon>Lysobacterales</taxon>
        <taxon>Lysobacteraceae</taxon>
        <taxon>Stenotrophomonas</taxon>
    </lineage>
</organism>
<keyword evidence="8" id="KW-1185">Reference proteome</keyword>
<feature type="signal peptide" evidence="4">
    <location>
        <begin position="1"/>
        <end position="26"/>
    </location>
</feature>
<dbReference type="EMBL" id="CP115541">
    <property type="protein sequence ID" value="WNH54004.1"/>
    <property type="molecule type" value="Genomic_DNA"/>
</dbReference>
<proteinExistence type="inferred from homology"/>
<dbReference type="Gene3D" id="1.10.530.10">
    <property type="match status" value="1"/>
</dbReference>
<dbReference type="InterPro" id="IPR014718">
    <property type="entry name" value="GH-type_carb-bd"/>
</dbReference>
<dbReference type="Gene3D" id="1.10.101.10">
    <property type="entry name" value="PGBD-like superfamily/PGBD"/>
    <property type="match status" value="1"/>
</dbReference>
<keyword evidence="4" id="KW-0732">Signal</keyword>
<feature type="domain" description="Peptidoglycan binding-like" evidence="5">
    <location>
        <begin position="350"/>
        <end position="405"/>
    </location>
</feature>